<protein>
    <recommendedName>
        <fullName evidence="6">SIAH-type domain-containing protein</fullName>
    </recommendedName>
</protein>
<evidence type="ECO:0000313" key="8">
    <source>
        <dbReference type="Proteomes" id="UP001378592"/>
    </source>
</evidence>
<dbReference type="PANTHER" id="PTHR45877:SF2">
    <property type="entry name" value="E3 UBIQUITIN-PROTEIN LIGASE SINA-RELATED"/>
    <property type="match status" value="1"/>
</dbReference>
<evidence type="ECO:0000256" key="4">
    <source>
        <dbReference type="PROSITE-ProRule" id="PRU00455"/>
    </source>
</evidence>
<evidence type="ECO:0000313" key="7">
    <source>
        <dbReference type="EMBL" id="KAK7873140.1"/>
    </source>
</evidence>
<comment type="caution">
    <text evidence="7">The sequence shown here is derived from an EMBL/GenBank/DDBJ whole genome shotgun (WGS) entry which is preliminary data.</text>
</comment>
<feature type="compositionally biased region" description="Low complexity" evidence="5">
    <location>
        <begin position="47"/>
        <end position="61"/>
    </location>
</feature>
<proteinExistence type="predicted"/>
<reference evidence="7 8" key="1">
    <citation type="submission" date="2024-03" db="EMBL/GenBank/DDBJ databases">
        <title>The genome assembly and annotation of the cricket Gryllus longicercus Weissman &amp; Gray.</title>
        <authorList>
            <person name="Szrajer S."/>
            <person name="Gray D."/>
            <person name="Ylla G."/>
        </authorList>
    </citation>
    <scope>NUCLEOTIDE SEQUENCE [LARGE SCALE GENOMIC DNA]</scope>
    <source>
        <strain evidence="7">DAG 2021-001</strain>
        <tissue evidence="7">Whole body minus gut</tissue>
    </source>
</reference>
<feature type="region of interest" description="Disordered" evidence="5">
    <location>
        <begin position="107"/>
        <end position="128"/>
    </location>
</feature>
<dbReference type="GO" id="GO:0005737">
    <property type="term" value="C:cytoplasm"/>
    <property type="evidence" value="ECO:0007669"/>
    <property type="project" value="TreeGrafter"/>
</dbReference>
<dbReference type="Pfam" id="PF21361">
    <property type="entry name" value="Sina_ZnF"/>
    <property type="match status" value="1"/>
</dbReference>
<dbReference type="PROSITE" id="PS51081">
    <property type="entry name" value="ZF_SIAH"/>
    <property type="match status" value="1"/>
</dbReference>
<name>A0AAN9W3I7_9ORTH</name>
<dbReference type="EMBL" id="JAZDUA010000016">
    <property type="protein sequence ID" value="KAK7873140.1"/>
    <property type="molecule type" value="Genomic_DNA"/>
</dbReference>
<dbReference type="GO" id="GO:0043161">
    <property type="term" value="P:proteasome-mediated ubiquitin-dependent protein catabolic process"/>
    <property type="evidence" value="ECO:0007669"/>
    <property type="project" value="TreeGrafter"/>
</dbReference>
<keyword evidence="2 4" id="KW-0863">Zinc-finger</keyword>
<gene>
    <name evidence="7" type="ORF">R5R35_006363</name>
</gene>
<feature type="compositionally biased region" description="Low complexity" evidence="5">
    <location>
        <begin position="107"/>
        <end position="119"/>
    </location>
</feature>
<evidence type="ECO:0000256" key="3">
    <source>
        <dbReference type="ARBA" id="ARBA00022833"/>
    </source>
</evidence>
<accession>A0AAN9W3I7</accession>
<dbReference type="Gene3D" id="3.30.40.10">
    <property type="entry name" value="Zinc/RING finger domain, C3HC4 (zinc finger)"/>
    <property type="match status" value="1"/>
</dbReference>
<dbReference type="InterPro" id="IPR013010">
    <property type="entry name" value="Znf_SIAH"/>
</dbReference>
<dbReference type="AlphaFoldDB" id="A0AAN9W3I7"/>
<evidence type="ECO:0000256" key="5">
    <source>
        <dbReference type="SAM" id="MobiDB-lite"/>
    </source>
</evidence>
<evidence type="ECO:0000256" key="2">
    <source>
        <dbReference type="ARBA" id="ARBA00022771"/>
    </source>
</evidence>
<dbReference type="GO" id="GO:0008270">
    <property type="term" value="F:zinc ion binding"/>
    <property type="evidence" value="ECO:0007669"/>
    <property type="project" value="UniProtKB-KW"/>
</dbReference>
<dbReference type="InterPro" id="IPR004162">
    <property type="entry name" value="SINA-like_animal"/>
</dbReference>
<feature type="domain" description="SIAH-type" evidence="6">
    <location>
        <begin position="203"/>
        <end position="263"/>
    </location>
</feature>
<dbReference type="GO" id="GO:0031624">
    <property type="term" value="F:ubiquitin conjugating enzyme binding"/>
    <property type="evidence" value="ECO:0007669"/>
    <property type="project" value="TreeGrafter"/>
</dbReference>
<feature type="compositionally biased region" description="Basic and acidic residues" evidence="5">
    <location>
        <begin position="33"/>
        <end position="46"/>
    </location>
</feature>
<feature type="region of interest" description="Disordered" evidence="5">
    <location>
        <begin position="22"/>
        <end position="90"/>
    </location>
</feature>
<dbReference type="Proteomes" id="UP001378592">
    <property type="component" value="Unassembled WGS sequence"/>
</dbReference>
<evidence type="ECO:0000256" key="1">
    <source>
        <dbReference type="ARBA" id="ARBA00022723"/>
    </source>
</evidence>
<keyword evidence="3" id="KW-0862">Zinc</keyword>
<keyword evidence="8" id="KW-1185">Reference proteome</keyword>
<organism evidence="7 8">
    <name type="scientific">Gryllus longicercus</name>
    <dbReference type="NCBI Taxonomy" id="2509291"/>
    <lineage>
        <taxon>Eukaryota</taxon>
        <taxon>Metazoa</taxon>
        <taxon>Ecdysozoa</taxon>
        <taxon>Arthropoda</taxon>
        <taxon>Hexapoda</taxon>
        <taxon>Insecta</taxon>
        <taxon>Pterygota</taxon>
        <taxon>Neoptera</taxon>
        <taxon>Polyneoptera</taxon>
        <taxon>Orthoptera</taxon>
        <taxon>Ensifera</taxon>
        <taxon>Gryllidea</taxon>
        <taxon>Grylloidea</taxon>
        <taxon>Gryllidae</taxon>
        <taxon>Gryllinae</taxon>
        <taxon>Gryllus</taxon>
    </lineage>
</organism>
<evidence type="ECO:0000259" key="6">
    <source>
        <dbReference type="PROSITE" id="PS51081"/>
    </source>
</evidence>
<keyword evidence="1" id="KW-0479">Metal-binding</keyword>
<sequence length="399" mass="42335">MRGCVPRAARRSGDAALSAIARRPMAASGADSRAAEARAAEARARTTEAAGQRAAQRTQAAPERSAAQRSAAPIASTADRRSCLGGHPTRAQRLSLTRARAMLTAESAESAAGAGAGASPPKDSEEASLARIPAARALETLRGMYRALRCPGCAGFLFPPVALCAAGHSLCVECSVDARCPRAGCGRALLAARNAALEDVARAALLPCAHRAAGCDVVLPPGDAKPHALACPRRPLICPKLDPMCHWKGPMQSLSEHVKLQHPSHIGRGSELELMLGGRQGIRDNFGVLLCCGDRFLARVRVRTSRREVLAAVLYLGDRRPAADFAYDACLDLADGDGGDAQGRRVRRRVTQRLPVHDIGRDLERVLDAGDCFRAPLDEFGVSTVAQLHRVRIRIEENA</sequence>
<dbReference type="PANTHER" id="PTHR45877">
    <property type="entry name" value="E3 UBIQUITIN-PROTEIN LIGASE SIAH2"/>
    <property type="match status" value="1"/>
</dbReference>
<dbReference type="SUPFAM" id="SSF49599">
    <property type="entry name" value="TRAF domain-like"/>
    <property type="match status" value="1"/>
</dbReference>
<dbReference type="GO" id="GO:0061630">
    <property type="term" value="F:ubiquitin protein ligase activity"/>
    <property type="evidence" value="ECO:0007669"/>
    <property type="project" value="TreeGrafter"/>
</dbReference>
<dbReference type="InterPro" id="IPR013083">
    <property type="entry name" value="Znf_RING/FYVE/PHD"/>
</dbReference>